<organism evidence="1 2">
    <name type="scientific">Artomyces pyxidatus</name>
    <dbReference type="NCBI Taxonomy" id="48021"/>
    <lineage>
        <taxon>Eukaryota</taxon>
        <taxon>Fungi</taxon>
        <taxon>Dikarya</taxon>
        <taxon>Basidiomycota</taxon>
        <taxon>Agaricomycotina</taxon>
        <taxon>Agaricomycetes</taxon>
        <taxon>Russulales</taxon>
        <taxon>Auriscalpiaceae</taxon>
        <taxon>Artomyces</taxon>
    </lineage>
</organism>
<sequence length="568" mass="62667">MADLPSSEPLPANAPQPIFNPAGTTTFLFLADPQQWRSDDGNYRKDSCSDLNAALNALDVGTINAVFFGGDMCQTGGDHDALDQLIRSPPTYHGGSELVKSRALYQTGFDVNQDVTLLKYDPKYFGLGNHDIQTEFTPDIGWFKGRWSGDVSEPHNYWRYQMWNFVSQMHTGYEKALNTPGTDAVYPIDWQNIDTNAGKGSFDYRDHSFNYVIDLGPVDVFQLHRYGGDSDGGRQSGLGWLQTKLTDRGPLRPIIIVQHYLFDETTDNGGITPTWSDQQRDALLSILSPYNIIGFFVGHNHGIGPMPAWIPVPTQNPTRSVPQFRPGCAFNQNVALVQVSPSKMDVLYGTAADKIVHWSTSASFPVAFPNQIWQRNGDWNDSYFGTLKSIYADTRRVRCPAGKVIISCGLKRTSKPDPDNRLTWTLVVANRDGSEQQYIDVSGPAGTNSFPDKDGLSKFFFDLVPVTCPPGSIVSGVFFWKKQGNRVAPGLVVRDVASGEEKEITNTAFGGFYPSKDGSEHIYADTNMVARPLAGNPGVSALMQMAGVAFVQKGDNRVALKVLYCDQP</sequence>
<evidence type="ECO:0000313" key="2">
    <source>
        <dbReference type="Proteomes" id="UP000814140"/>
    </source>
</evidence>
<dbReference type="EMBL" id="MU277273">
    <property type="protein sequence ID" value="KAI0056005.1"/>
    <property type="molecule type" value="Genomic_DNA"/>
</dbReference>
<name>A0ACB8SIW3_9AGAM</name>
<reference evidence="1" key="2">
    <citation type="journal article" date="2022" name="New Phytol.">
        <title>Evolutionary transition to the ectomycorrhizal habit in the genomes of a hyperdiverse lineage of mushroom-forming fungi.</title>
        <authorList>
            <person name="Looney B."/>
            <person name="Miyauchi S."/>
            <person name="Morin E."/>
            <person name="Drula E."/>
            <person name="Courty P.E."/>
            <person name="Kohler A."/>
            <person name="Kuo A."/>
            <person name="LaButti K."/>
            <person name="Pangilinan J."/>
            <person name="Lipzen A."/>
            <person name="Riley R."/>
            <person name="Andreopoulos W."/>
            <person name="He G."/>
            <person name="Johnson J."/>
            <person name="Nolan M."/>
            <person name="Tritt A."/>
            <person name="Barry K.W."/>
            <person name="Grigoriev I.V."/>
            <person name="Nagy L.G."/>
            <person name="Hibbett D."/>
            <person name="Henrissat B."/>
            <person name="Matheny P.B."/>
            <person name="Labbe J."/>
            <person name="Martin F.M."/>
        </authorList>
    </citation>
    <scope>NUCLEOTIDE SEQUENCE</scope>
    <source>
        <strain evidence="1">HHB10654</strain>
    </source>
</reference>
<evidence type="ECO:0000313" key="1">
    <source>
        <dbReference type="EMBL" id="KAI0056005.1"/>
    </source>
</evidence>
<protein>
    <submittedName>
        <fullName evidence="1">Uncharacterized protein</fullName>
    </submittedName>
</protein>
<comment type="caution">
    <text evidence="1">The sequence shown here is derived from an EMBL/GenBank/DDBJ whole genome shotgun (WGS) entry which is preliminary data.</text>
</comment>
<reference evidence="1" key="1">
    <citation type="submission" date="2021-03" db="EMBL/GenBank/DDBJ databases">
        <authorList>
            <consortium name="DOE Joint Genome Institute"/>
            <person name="Ahrendt S."/>
            <person name="Looney B.P."/>
            <person name="Miyauchi S."/>
            <person name="Morin E."/>
            <person name="Drula E."/>
            <person name="Courty P.E."/>
            <person name="Chicoki N."/>
            <person name="Fauchery L."/>
            <person name="Kohler A."/>
            <person name="Kuo A."/>
            <person name="Labutti K."/>
            <person name="Pangilinan J."/>
            <person name="Lipzen A."/>
            <person name="Riley R."/>
            <person name="Andreopoulos W."/>
            <person name="He G."/>
            <person name="Johnson J."/>
            <person name="Barry K.W."/>
            <person name="Grigoriev I.V."/>
            <person name="Nagy L."/>
            <person name="Hibbett D."/>
            <person name="Henrissat B."/>
            <person name="Matheny P.B."/>
            <person name="Labbe J."/>
            <person name="Martin F."/>
        </authorList>
    </citation>
    <scope>NUCLEOTIDE SEQUENCE</scope>
    <source>
        <strain evidence="1">HHB10654</strain>
    </source>
</reference>
<gene>
    <name evidence="1" type="ORF">BV25DRAFT_1921334</name>
</gene>
<keyword evidence="2" id="KW-1185">Reference proteome</keyword>
<dbReference type="Proteomes" id="UP000814140">
    <property type="component" value="Unassembled WGS sequence"/>
</dbReference>
<accession>A0ACB8SIW3</accession>
<proteinExistence type="predicted"/>